<feature type="compositionally biased region" description="Polar residues" evidence="1">
    <location>
        <begin position="593"/>
        <end position="606"/>
    </location>
</feature>
<accession>A0A1V6QFX9</accession>
<gene>
    <name evidence="2" type="ORF">PENANT_c004G04236</name>
</gene>
<dbReference type="PANTHER" id="PTHR21575:SF12">
    <property type="entry name" value="PROTEIN HID1"/>
    <property type="match status" value="1"/>
</dbReference>
<reference evidence="3" key="1">
    <citation type="journal article" date="2017" name="Nat. Microbiol.">
        <title>Global analysis of biosynthetic gene clusters reveals vast potential of secondary metabolite production in Penicillium species.</title>
        <authorList>
            <person name="Nielsen J.C."/>
            <person name="Grijseels S."/>
            <person name="Prigent S."/>
            <person name="Ji B."/>
            <person name="Dainat J."/>
            <person name="Nielsen K.F."/>
            <person name="Frisvad J.C."/>
            <person name="Workman M."/>
            <person name="Nielsen J."/>
        </authorList>
    </citation>
    <scope>NUCLEOTIDE SEQUENCE [LARGE SCALE GENOMIC DNA]</scope>
    <source>
        <strain evidence="3">IBT 31811</strain>
    </source>
</reference>
<name>A0A1V6QFX9_9EURO</name>
<dbReference type="AlphaFoldDB" id="A0A1V6QFX9"/>
<dbReference type="InterPro" id="IPR026705">
    <property type="entry name" value="Hid-1/Ecm30"/>
</dbReference>
<feature type="compositionally biased region" description="Basic and acidic residues" evidence="1">
    <location>
        <begin position="154"/>
        <end position="163"/>
    </location>
</feature>
<comment type="caution">
    <text evidence="2">The sequence shown here is derived from an EMBL/GenBank/DDBJ whole genome shotgun (WGS) entry which is preliminary data.</text>
</comment>
<dbReference type="EMBL" id="MDYN01000004">
    <property type="protein sequence ID" value="OQD88115.1"/>
    <property type="molecule type" value="Genomic_DNA"/>
</dbReference>
<evidence type="ECO:0008006" key="4">
    <source>
        <dbReference type="Google" id="ProtNLM"/>
    </source>
</evidence>
<proteinExistence type="predicted"/>
<organism evidence="2 3">
    <name type="scientific">Penicillium antarcticum</name>
    <dbReference type="NCBI Taxonomy" id="416450"/>
    <lineage>
        <taxon>Eukaryota</taxon>
        <taxon>Fungi</taxon>
        <taxon>Dikarya</taxon>
        <taxon>Ascomycota</taxon>
        <taxon>Pezizomycotina</taxon>
        <taxon>Eurotiomycetes</taxon>
        <taxon>Eurotiomycetidae</taxon>
        <taxon>Eurotiales</taxon>
        <taxon>Aspergillaceae</taxon>
        <taxon>Penicillium</taxon>
    </lineage>
</organism>
<dbReference type="Pfam" id="PF12722">
    <property type="entry name" value="Hid1"/>
    <property type="match status" value="1"/>
</dbReference>
<feature type="compositionally biased region" description="Acidic residues" evidence="1">
    <location>
        <begin position="140"/>
        <end position="151"/>
    </location>
</feature>
<dbReference type="GO" id="GO:0000138">
    <property type="term" value="C:Golgi trans cisterna"/>
    <property type="evidence" value="ECO:0007669"/>
    <property type="project" value="TreeGrafter"/>
</dbReference>
<dbReference type="SUPFAM" id="SSF51695">
    <property type="entry name" value="PLC-like phosphodiesterases"/>
    <property type="match status" value="1"/>
</dbReference>
<feature type="compositionally biased region" description="Basic and acidic residues" evidence="1">
    <location>
        <begin position="582"/>
        <end position="591"/>
    </location>
</feature>
<dbReference type="GO" id="GO:0008081">
    <property type="term" value="F:phosphoric diester hydrolase activity"/>
    <property type="evidence" value="ECO:0007669"/>
    <property type="project" value="InterPro"/>
</dbReference>
<dbReference type="Proteomes" id="UP000191672">
    <property type="component" value="Unassembled WGS sequence"/>
</dbReference>
<keyword evidence="3" id="KW-1185">Reference proteome</keyword>
<dbReference type="PANTHER" id="PTHR21575">
    <property type="entry name" value="PROTEIN HID1"/>
    <property type="match status" value="1"/>
</dbReference>
<evidence type="ECO:0000256" key="1">
    <source>
        <dbReference type="SAM" id="MobiDB-lite"/>
    </source>
</evidence>
<dbReference type="GO" id="GO:0006629">
    <property type="term" value="P:lipid metabolic process"/>
    <property type="evidence" value="ECO:0007669"/>
    <property type="project" value="InterPro"/>
</dbReference>
<feature type="compositionally biased region" description="Polar residues" evidence="1">
    <location>
        <begin position="647"/>
        <end position="671"/>
    </location>
</feature>
<sequence>MGASESKLVFKQGIFRLSEEQEIPADDPYWARFWELPESTEDVFSLFTPADIRRTRDHALANFETLLLAVTSRLTVLRNHPSFPDPDLAPERDVLNCVRVLTRLLPYVYEAEHLEEWEDKFFWAHRKRMTRQAQISGEILFDDAQPEDEQDQTSPREADYEDEKPLAEELIDTLVDLLFFADFTIPRLPTAKGKVSYSIWQSGVGCNTAMGSNKQLESNRCEILRLMLTLTGKAMYLPSNTLPVQGVKAITYITTCQDKQSVLTVLCSLLNTAMKYNPASWRVPYDHVVWKDPRQILVIYCVQLLLVLLLYPIPEDGRGAPPKNYYRHYFGRLHRPQDFQFLVDGMTRILNQPMQATASYLPGSQKSVKWAPEMLVLFWETLQCNKRFRSFIIDSNRSHDFLVLCIFYAMEYRMDPSKQGVVRMCIFILQTMSAELTFGKSLNNKFEAQETLPQSIRLLKFRGSYADFLIMSIHTLITTSKGNLDTVYPALLIILNNIAPYVEHISPSACSKVIQLFSSMSAPSFLLANETNHTLLASLLDFINIMLEHKFTDNPYLVYAILKYRQRFEAVRAFTLESGQQEIERQNEKRKASTSSDAPVSPTLSQSEEDIHTSSGARSPLTRIPEENSPFAIGDDDSDDEREEHTPSQTPSAQTSRRASMASTIDENGAQQVRGMSEKARGKKPAGKPPFSRQNSMTSQTSISALFSASASGFTPTVHWLESWLPELPLHTVLTIISAIAPHIPDSALQSTASPEARTLIHNLPSFAEEPEVKGIISEPTPVRVQSFEWSALSMGWYESLLWGFIFSSEMVVGSAGGGTPGSVGVWNGTGIRLFRVQEAAAQGPTLLAPKGAVDAVGSNLVQRIGNLSLRGRTSISQESGGASSPKIFSRDYWRDEPFYTGLSHGCTSTEADVWLYNGTLYVGHDQSALTEQRTLESLYINPILDVLERQNPESPFLTSATKNGVWDTVPDQTLYFFIDVKTSGHETFKAVIDALEPLRAKGYLTTVKDGKTVINGAVTIIGTGETPLDMVAPVKDRDYFFDAPLADLNDPKYADITGIVSPVASTDFDKAVGKITVDTDPILSEDQLKALRAQIATANERGIGARYWNTPYFPIRKRNLVWRTLLREGVILLNADDLDAVTAYF</sequence>
<dbReference type="InterPro" id="IPR017946">
    <property type="entry name" value="PLC-like_Pdiesterase_TIM-brl"/>
</dbReference>
<dbReference type="STRING" id="416450.A0A1V6QFX9"/>
<feature type="region of interest" description="Disordered" evidence="1">
    <location>
        <begin position="579"/>
        <end position="699"/>
    </location>
</feature>
<dbReference type="GO" id="GO:0005797">
    <property type="term" value="C:Golgi medial cisterna"/>
    <property type="evidence" value="ECO:0007669"/>
    <property type="project" value="TreeGrafter"/>
</dbReference>
<protein>
    <recommendedName>
        <fullName evidence="4">Altered inheritance of mitochondria protein 6</fullName>
    </recommendedName>
</protein>
<dbReference type="GO" id="GO:0016020">
    <property type="term" value="C:membrane"/>
    <property type="evidence" value="ECO:0007669"/>
    <property type="project" value="TreeGrafter"/>
</dbReference>
<evidence type="ECO:0000313" key="3">
    <source>
        <dbReference type="Proteomes" id="UP000191672"/>
    </source>
</evidence>
<feature type="region of interest" description="Disordered" evidence="1">
    <location>
        <begin position="140"/>
        <end position="163"/>
    </location>
</feature>
<evidence type="ECO:0000313" key="2">
    <source>
        <dbReference type="EMBL" id="OQD88115.1"/>
    </source>
</evidence>